<sequence>MSASNFNLLQMFFNSGSFFNLKQQNLGRTNQTVPVPSSAYDAIISSIALQYETLICCSFCSSWHHELEWASKKLERLDASMTMRLPLAVQAVRRLFSSLSIEIHNGVFKHFGAQLTNLSVN</sequence>
<protein>
    <submittedName>
        <fullName evidence="1">Uncharacterized protein</fullName>
    </submittedName>
</protein>
<proteinExistence type="predicted"/>
<organism evidence="1 2">
    <name type="scientific">Hibiscus sabdariffa</name>
    <name type="common">roselle</name>
    <dbReference type="NCBI Taxonomy" id="183260"/>
    <lineage>
        <taxon>Eukaryota</taxon>
        <taxon>Viridiplantae</taxon>
        <taxon>Streptophyta</taxon>
        <taxon>Embryophyta</taxon>
        <taxon>Tracheophyta</taxon>
        <taxon>Spermatophyta</taxon>
        <taxon>Magnoliopsida</taxon>
        <taxon>eudicotyledons</taxon>
        <taxon>Gunneridae</taxon>
        <taxon>Pentapetalae</taxon>
        <taxon>rosids</taxon>
        <taxon>malvids</taxon>
        <taxon>Malvales</taxon>
        <taxon>Malvaceae</taxon>
        <taxon>Malvoideae</taxon>
        <taxon>Hibiscus</taxon>
    </lineage>
</organism>
<keyword evidence="2" id="KW-1185">Reference proteome</keyword>
<evidence type="ECO:0000313" key="1">
    <source>
        <dbReference type="EMBL" id="KAK8527397.1"/>
    </source>
</evidence>
<evidence type="ECO:0000313" key="2">
    <source>
        <dbReference type="Proteomes" id="UP001472677"/>
    </source>
</evidence>
<dbReference type="Proteomes" id="UP001472677">
    <property type="component" value="Unassembled WGS sequence"/>
</dbReference>
<gene>
    <name evidence="1" type="ORF">V6N12_054610</name>
</gene>
<accession>A0ABR2D1Q1</accession>
<dbReference type="EMBL" id="JBBPBM010000038">
    <property type="protein sequence ID" value="KAK8527397.1"/>
    <property type="molecule type" value="Genomic_DNA"/>
</dbReference>
<comment type="caution">
    <text evidence="1">The sequence shown here is derived from an EMBL/GenBank/DDBJ whole genome shotgun (WGS) entry which is preliminary data.</text>
</comment>
<reference evidence="1 2" key="1">
    <citation type="journal article" date="2024" name="G3 (Bethesda)">
        <title>Genome assembly of Hibiscus sabdariffa L. provides insights into metabolisms of medicinal natural products.</title>
        <authorList>
            <person name="Kim T."/>
        </authorList>
    </citation>
    <scope>NUCLEOTIDE SEQUENCE [LARGE SCALE GENOMIC DNA]</scope>
    <source>
        <strain evidence="1">TK-2024</strain>
        <tissue evidence="1">Old leaves</tissue>
    </source>
</reference>
<name>A0ABR2D1Q1_9ROSI</name>